<dbReference type="Pfam" id="PF13612">
    <property type="entry name" value="DDE_Tnp_1_3"/>
    <property type="match status" value="1"/>
</dbReference>
<dbReference type="InterPro" id="IPR025668">
    <property type="entry name" value="Tnp_DDE_dom"/>
</dbReference>
<protein>
    <submittedName>
        <fullName evidence="2">DDE family transposase</fullName>
    </submittedName>
</protein>
<comment type="caution">
    <text evidence="2">The sequence shown here is derived from an EMBL/GenBank/DDBJ whole genome shotgun (WGS) entry which is preliminary data.</text>
</comment>
<gene>
    <name evidence="2" type="ORF">EJ73_01632</name>
</gene>
<dbReference type="Proteomes" id="UP000248314">
    <property type="component" value="Unassembled WGS sequence"/>
</dbReference>
<name>A0A318HX65_9BACT</name>
<dbReference type="STRING" id="1122991.GCA_000613445_02075"/>
<dbReference type="EMBL" id="QJJX01000017">
    <property type="protein sequence ID" value="PXX21646.1"/>
    <property type="molecule type" value="Genomic_DNA"/>
</dbReference>
<evidence type="ECO:0000259" key="1">
    <source>
        <dbReference type="Pfam" id="PF13612"/>
    </source>
</evidence>
<reference evidence="2 3" key="1">
    <citation type="submission" date="2018-05" db="EMBL/GenBank/DDBJ databases">
        <title>Genomic Encyclopedia of Type Strains, Phase I: the one thousand microbial genomes (KMG-I) project.</title>
        <authorList>
            <person name="Kyrpides N."/>
        </authorList>
    </citation>
    <scope>NUCLEOTIDE SEQUENCE [LARGE SCALE GENOMIC DNA]</scope>
    <source>
        <strain evidence="2 3">DSM 15611</strain>
    </source>
</reference>
<sequence length="129" mass="15529">MSKSEIMTILLYYHFDSFRNFKHYYLFFTKVLYGKVFADKDYIKQEFFENLFNQGIHLVHGLKSNMKNKLMPLWDKMMLGKRYIIECIKELLKNKANLVHSRHRSVHNFLMNLCAALAAYSFFENKPET</sequence>
<organism evidence="2 3">
    <name type="scientific">Hoylesella shahii DSM 15611 = JCM 12083</name>
    <dbReference type="NCBI Taxonomy" id="1122991"/>
    <lineage>
        <taxon>Bacteria</taxon>
        <taxon>Pseudomonadati</taxon>
        <taxon>Bacteroidota</taxon>
        <taxon>Bacteroidia</taxon>
        <taxon>Bacteroidales</taxon>
        <taxon>Prevotellaceae</taxon>
        <taxon>Hoylesella</taxon>
    </lineage>
</organism>
<evidence type="ECO:0000313" key="3">
    <source>
        <dbReference type="Proteomes" id="UP000248314"/>
    </source>
</evidence>
<accession>A0A318HX65</accession>
<evidence type="ECO:0000313" key="2">
    <source>
        <dbReference type="EMBL" id="PXX21646.1"/>
    </source>
</evidence>
<proteinExistence type="predicted"/>
<keyword evidence="3" id="KW-1185">Reference proteome</keyword>
<feature type="domain" description="Transposase DDE" evidence="1">
    <location>
        <begin position="28"/>
        <end position="106"/>
    </location>
</feature>
<dbReference type="AlphaFoldDB" id="A0A318HX65"/>